<dbReference type="RefSeq" id="WP_146825933.1">
    <property type="nucleotide sequence ID" value="NZ_BAAAYQ010000001.1"/>
</dbReference>
<dbReference type="GO" id="GO:0000155">
    <property type="term" value="F:phosphorelay sensor kinase activity"/>
    <property type="evidence" value="ECO:0007669"/>
    <property type="project" value="InterPro"/>
</dbReference>
<evidence type="ECO:0000256" key="10">
    <source>
        <dbReference type="SAM" id="Phobius"/>
    </source>
</evidence>
<dbReference type="EC" id="2.7.13.3" evidence="3"/>
<comment type="catalytic activity">
    <reaction evidence="1">
        <text>ATP + protein L-histidine = ADP + protein N-phospho-L-histidine.</text>
        <dbReference type="EC" id="2.7.13.3"/>
    </reaction>
</comment>
<dbReference type="SMART" id="SM00387">
    <property type="entry name" value="HATPase_c"/>
    <property type="match status" value="1"/>
</dbReference>
<name>A0A512HT39_9ACTN</name>
<dbReference type="InterPro" id="IPR050428">
    <property type="entry name" value="TCS_sensor_his_kinase"/>
</dbReference>
<dbReference type="EMBL" id="BJZQ01000002">
    <property type="protein sequence ID" value="GEO88550.1"/>
    <property type="molecule type" value="Genomic_DNA"/>
</dbReference>
<dbReference type="Gene3D" id="3.30.565.10">
    <property type="entry name" value="Histidine kinase-like ATPase, C-terminal domain"/>
    <property type="match status" value="1"/>
</dbReference>
<dbReference type="SMART" id="SM00388">
    <property type="entry name" value="HisKA"/>
    <property type="match status" value="1"/>
</dbReference>
<proteinExistence type="predicted"/>
<dbReference type="Gene3D" id="1.10.287.130">
    <property type="match status" value="1"/>
</dbReference>
<dbReference type="InterPro" id="IPR003660">
    <property type="entry name" value="HAMP_dom"/>
</dbReference>
<keyword evidence="8 10" id="KW-1133">Transmembrane helix</keyword>
<feature type="domain" description="HAMP" evidence="12">
    <location>
        <begin position="150"/>
        <end position="202"/>
    </location>
</feature>
<accession>A0A512HT39</accession>
<evidence type="ECO:0000256" key="8">
    <source>
        <dbReference type="ARBA" id="ARBA00022989"/>
    </source>
</evidence>
<dbReference type="InterPro" id="IPR005467">
    <property type="entry name" value="His_kinase_dom"/>
</dbReference>
<dbReference type="Pfam" id="PF00512">
    <property type="entry name" value="HisKA"/>
    <property type="match status" value="1"/>
</dbReference>
<dbReference type="InterPro" id="IPR003661">
    <property type="entry name" value="HisK_dim/P_dom"/>
</dbReference>
<dbReference type="SUPFAM" id="SSF55874">
    <property type="entry name" value="ATPase domain of HSP90 chaperone/DNA topoisomerase II/histidine kinase"/>
    <property type="match status" value="1"/>
</dbReference>
<dbReference type="Pfam" id="PF02518">
    <property type="entry name" value="HATPase_c"/>
    <property type="match status" value="1"/>
</dbReference>
<evidence type="ECO:0000313" key="13">
    <source>
        <dbReference type="EMBL" id="GEO88550.1"/>
    </source>
</evidence>
<dbReference type="PANTHER" id="PTHR45436">
    <property type="entry name" value="SENSOR HISTIDINE KINASE YKOH"/>
    <property type="match status" value="1"/>
</dbReference>
<feature type="domain" description="Histidine kinase" evidence="11">
    <location>
        <begin position="210"/>
        <end position="411"/>
    </location>
</feature>
<evidence type="ECO:0000256" key="1">
    <source>
        <dbReference type="ARBA" id="ARBA00000085"/>
    </source>
</evidence>
<evidence type="ECO:0000256" key="3">
    <source>
        <dbReference type="ARBA" id="ARBA00012438"/>
    </source>
</evidence>
<feature type="transmembrane region" description="Helical" evidence="10">
    <location>
        <begin position="126"/>
        <end position="149"/>
    </location>
</feature>
<keyword evidence="6 10" id="KW-0812">Transmembrane</keyword>
<dbReference type="Pfam" id="PF18092">
    <property type="entry name" value="DraK_HK_N"/>
    <property type="match status" value="1"/>
</dbReference>
<dbReference type="OrthoDB" id="9786919at2"/>
<dbReference type="SMART" id="SM00304">
    <property type="entry name" value="HAMP"/>
    <property type="match status" value="1"/>
</dbReference>
<feature type="transmembrane region" description="Helical" evidence="10">
    <location>
        <begin position="5"/>
        <end position="22"/>
    </location>
</feature>
<keyword evidence="9" id="KW-0902">Two-component regulatory system</keyword>
<dbReference type="AlphaFoldDB" id="A0A512HT39"/>
<dbReference type="Gene3D" id="6.10.340.10">
    <property type="match status" value="1"/>
</dbReference>
<evidence type="ECO:0000259" key="11">
    <source>
        <dbReference type="PROSITE" id="PS50109"/>
    </source>
</evidence>
<comment type="caution">
    <text evidence="13">The sequence shown here is derived from an EMBL/GenBank/DDBJ whole genome shotgun (WGS) entry which is preliminary data.</text>
</comment>
<dbReference type="InterPro" id="IPR040868">
    <property type="entry name" value="DraK_HK_N"/>
</dbReference>
<evidence type="ECO:0000313" key="14">
    <source>
        <dbReference type="Proteomes" id="UP000321769"/>
    </source>
</evidence>
<evidence type="ECO:0000256" key="5">
    <source>
        <dbReference type="ARBA" id="ARBA00022679"/>
    </source>
</evidence>
<dbReference type="PANTHER" id="PTHR45436:SF5">
    <property type="entry name" value="SENSOR HISTIDINE KINASE TRCS"/>
    <property type="match status" value="1"/>
</dbReference>
<dbReference type="InterPro" id="IPR036890">
    <property type="entry name" value="HATPase_C_sf"/>
</dbReference>
<evidence type="ECO:0000256" key="9">
    <source>
        <dbReference type="ARBA" id="ARBA00023012"/>
    </source>
</evidence>
<evidence type="ECO:0000256" key="7">
    <source>
        <dbReference type="ARBA" id="ARBA00022777"/>
    </source>
</evidence>
<dbReference type="InterPro" id="IPR036097">
    <property type="entry name" value="HisK_dim/P_sf"/>
</dbReference>
<dbReference type="Proteomes" id="UP000321769">
    <property type="component" value="Unassembled WGS sequence"/>
</dbReference>
<sequence>MRERLVATLVGMTIAMLALYGIPRAYMLADLVTTYEERKIDRAADQLAAVVVERQRNGAPVDEAFLTGFLSEAETLTYRSPAGATVVAGPTPDLGDDIVEERSLKGGGALTLSRSRELIDQRISDALVPLILIGLSLTAVAAGFGYVLARRLSRPFDELAEAADKLGLGRFDVDPPHYSIPEAEAIGEALRGSSARLAELVRREREFAANASHQLRTPITALRLELEDLSLWPQTPPEIAEELNRYLPELDRLSSAIDEMLGLARGHRLGDAVEVDLNDLVADVVDRWRPTVEAAGHQVRHVDAGAVTARVVPGPVVQVLDVLIENACTHGTSPISVQARDAGRYVTIVVSDAGRRDFGNEIFQRGTSSKAGDEGGLGLTIAADLTTTLGGYLTLTDAAQTTFELMLPGDEKRA</sequence>
<dbReference type="Pfam" id="PF00672">
    <property type="entry name" value="HAMP"/>
    <property type="match status" value="1"/>
</dbReference>
<keyword evidence="7 13" id="KW-0418">Kinase</keyword>
<keyword evidence="14" id="KW-1185">Reference proteome</keyword>
<keyword evidence="10" id="KW-0472">Membrane</keyword>
<evidence type="ECO:0000256" key="6">
    <source>
        <dbReference type="ARBA" id="ARBA00022692"/>
    </source>
</evidence>
<evidence type="ECO:0000256" key="2">
    <source>
        <dbReference type="ARBA" id="ARBA00004236"/>
    </source>
</evidence>
<dbReference type="PROSITE" id="PS50109">
    <property type="entry name" value="HIS_KIN"/>
    <property type="match status" value="1"/>
</dbReference>
<dbReference type="SUPFAM" id="SSF47384">
    <property type="entry name" value="Homodimeric domain of signal transducing histidine kinase"/>
    <property type="match status" value="1"/>
</dbReference>
<evidence type="ECO:0000259" key="12">
    <source>
        <dbReference type="PROSITE" id="PS50885"/>
    </source>
</evidence>
<protein>
    <recommendedName>
        <fullName evidence="3">histidine kinase</fullName>
        <ecNumber evidence="3">2.7.13.3</ecNumber>
    </recommendedName>
</protein>
<comment type="subcellular location">
    <subcellularLocation>
        <location evidence="2">Cell membrane</location>
    </subcellularLocation>
</comment>
<organism evidence="13 14">
    <name type="scientific">Aeromicrobium flavum</name>
    <dbReference type="NCBI Taxonomy" id="416568"/>
    <lineage>
        <taxon>Bacteria</taxon>
        <taxon>Bacillati</taxon>
        <taxon>Actinomycetota</taxon>
        <taxon>Actinomycetes</taxon>
        <taxon>Propionibacteriales</taxon>
        <taxon>Nocardioidaceae</taxon>
        <taxon>Aeromicrobium</taxon>
    </lineage>
</organism>
<evidence type="ECO:0000256" key="4">
    <source>
        <dbReference type="ARBA" id="ARBA00022553"/>
    </source>
</evidence>
<dbReference type="CDD" id="cd00082">
    <property type="entry name" value="HisKA"/>
    <property type="match status" value="1"/>
</dbReference>
<dbReference type="GO" id="GO:0005886">
    <property type="term" value="C:plasma membrane"/>
    <property type="evidence" value="ECO:0007669"/>
    <property type="project" value="UniProtKB-SubCell"/>
</dbReference>
<dbReference type="InterPro" id="IPR003594">
    <property type="entry name" value="HATPase_dom"/>
</dbReference>
<gene>
    <name evidence="13" type="ORF">AFL01nite_08770</name>
</gene>
<keyword evidence="5" id="KW-0808">Transferase</keyword>
<reference evidence="13 14" key="1">
    <citation type="submission" date="2019-07" db="EMBL/GenBank/DDBJ databases">
        <title>Whole genome shotgun sequence of Aeromicrobium flavum NBRC 107625.</title>
        <authorList>
            <person name="Hosoyama A."/>
            <person name="Uohara A."/>
            <person name="Ohji S."/>
            <person name="Ichikawa N."/>
        </authorList>
    </citation>
    <scope>NUCLEOTIDE SEQUENCE [LARGE SCALE GENOMIC DNA]</scope>
    <source>
        <strain evidence="13 14">NBRC 107625</strain>
    </source>
</reference>
<keyword evidence="4" id="KW-0597">Phosphoprotein</keyword>
<dbReference type="PROSITE" id="PS50885">
    <property type="entry name" value="HAMP"/>
    <property type="match status" value="1"/>
</dbReference>